<evidence type="ECO:0000256" key="6">
    <source>
        <dbReference type="ARBA" id="ARBA00023015"/>
    </source>
</evidence>
<dbReference type="FunFam" id="3.30.160.60:FF:000100">
    <property type="entry name" value="Zinc finger 45-like"/>
    <property type="match status" value="1"/>
</dbReference>
<feature type="domain" description="C2H2-type" evidence="11">
    <location>
        <begin position="498"/>
        <end position="525"/>
    </location>
</feature>
<dbReference type="GO" id="GO:0006357">
    <property type="term" value="P:regulation of transcription by RNA polymerase II"/>
    <property type="evidence" value="ECO:0007669"/>
    <property type="project" value="TreeGrafter"/>
</dbReference>
<evidence type="ECO:0000256" key="3">
    <source>
        <dbReference type="ARBA" id="ARBA00022737"/>
    </source>
</evidence>
<feature type="domain" description="C2H2-type" evidence="11">
    <location>
        <begin position="527"/>
        <end position="551"/>
    </location>
</feature>
<dbReference type="OrthoDB" id="3222453at2759"/>
<keyword evidence="13" id="KW-1185">Reference proteome</keyword>
<dbReference type="SUPFAM" id="SSF57667">
    <property type="entry name" value="beta-beta-alpha zinc fingers"/>
    <property type="match status" value="1"/>
</dbReference>
<dbReference type="GO" id="GO:0008270">
    <property type="term" value="F:zinc ion binding"/>
    <property type="evidence" value="ECO:0007669"/>
    <property type="project" value="UniProtKB-KW"/>
</dbReference>
<dbReference type="PROSITE" id="PS50157">
    <property type="entry name" value="ZINC_FINGER_C2H2_2"/>
    <property type="match status" value="2"/>
</dbReference>
<dbReference type="PANTHER" id="PTHR46179:SF13">
    <property type="entry name" value="C2H2-TYPE DOMAIN-CONTAINING PROTEIN"/>
    <property type="match status" value="1"/>
</dbReference>
<dbReference type="InterPro" id="IPR036236">
    <property type="entry name" value="Znf_C2H2_sf"/>
</dbReference>
<reference evidence="12 13" key="1">
    <citation type="journal article" date="2019" name="Nat. Ecol. Evol.">
        <title>Megaphylogeny resolves global patterns of mushroom evolution.</title>
        <authorList>
            <person name="Varga T."/>
            <person name="Krizsan K."/>
            <person name="Foldi C."/>
            <person name="Dima B."/>
            <person name="Sanchez-Garcia M."/>
            <person name="Sanchez-Ramirez S."/>
            <person name="Szollosi G.J."/>
            <person name="Szarkandi J.G."/>
            <person name="Papp V."/>
            <person name="Albert L."/>
            <person name="Andreopoulos W."/>
            <person name="Angelini C."/>
            <person name="Antonin V."/>
            <person name="Barry K.W."/>
            <person name="Bougher N.L."/>
            <person name="Buchanan P."/>
            <person name="Buyck B."/>
            <person name="Bense V."/>
            <person name="Catcheside P."/>
            <person name="Chovatia M."/>
            <person name="Cooper J."/>
            <person name="Damon W."/>
            <person name="Desjardin D."/>
            <person name="Finy P."/>
            <person name="Geml J."/>
            <person name="Haridas S."/>
            <person name="Hughes K."/>
            <person name="Justo A."/>
            <person name="Karasinski D."/>
            <person name="Kautmanova I."/>
            <person name="Kiss B."/>
            <person name="Kocsube S."/>
            <person name="Kotiranta H."/>
            <person name="LaButti K.M."/>
            <person name="Lechner B.E."/>
            <person name="Liimatainen K."/>
            <person name="Lipzen A."/>
            <person name="Lukacs Z."/>
            <person name="Mihaltcheva S."/>
            <person name="Morgado L.N."/>
            <person name="Niskanen T."/>
            <person name="Noordeloos M.E."/>
            <person name="Ohm R.A."/>
            <person name="Ortiz-Santana B."/>
            <person name="Ovrebo C."/>
            <person name="Racz N."/>
            <person name="Riley R."/>
            <person name="Savchenko A."/>
            <person name="Shiryaev A."/>
            <person name="Soop K."/>
            <person name="Spirin V."/>
            <person name="Szebenyi C."/>
            <person name="Tomsovsky M."/>
            <person name="Tulloss R.E."/>
            <person name="Uehling J."/>
            <person name="Grigoriev I.V."/>
            <person name="Vagvolgyi C."/>
            <person name="Papp T."/>
            <person name="Martin F.M."/>
            <person name="Miettinen O."/>
            <person name="Hibbett D.S."/>
            <person name="Nagy L.G."/>
        </authorList>
    </citation>
    <scope>NUCLEOTIDE SEQUENCE [LARGE SCALE GENOMIC DNA]</scope>
    <source>
        <strain evidence="12 13">OMC1185</strain>
    </source>
</reference>
<dbReference type="InterPro" id="IPR051061">
    <property type="entry name" value="Zinc_finger_trans_reg"/>
</dbReference>
<name>A0A5C3MSG5_9AGAM</name>
<organism evidence="12 13">
    <name type="scientific">Heliocybe sulcata</name>
    <dbReference type="NCBI Taxonomy" id="5364"/>
    <lineage>
        <taxon>Eukaryota</taxon>
        <taxon>Fungi</taxon>
        <taxon>Dikarya</taxon>
        <taxon>Basidiomycota</taxon>
        <taxon>Agaricomycotina</taxon>
        <taxon>Agaricomycetes</taxon>
        <taxon>Gloeophyllales</taxon>
        <taxon>Gloeophyllaceae</taxon>
        <taxon>Heliocybe</taxon>
    </lineage>
</organism>
<dbReference type="PANTHER" id="PTHR46179">
    <property type="entry name" value="ZINC FINGER PROTEIN"/>
    <property type="match status" value="1"/>
</dbReference>
<accession>A0A5C3MSG5</accession>
<evidence type="ECO:0000256" key="2">
    <source>
        <dbReference type="ARBA" id="ARBA00022723"/>
    </source>
</evidence>
<evidence type="ECO:0000313" key="13">
    <source>
        <dbReference type="Proteomes" id="UP000305948"/>
    </source>
</evidence>
<feature type="region of interest" description="Disordered" evidence="10">
    <location>
        <begin position="435"/>
        <end position="485"/>
    </location>
</feature>
<proteinExistence type="predicted"/>
<keyword evidence="7" id="KW-0804">Transcription</keyword>
<dbReference type="Pfam" id="PF00096">
    <property type="entry name" value="zf-C2H2"/>
    <property type="match status" value="1"/>
</dbReference>
<evidence type="ECO:0000256" key="8">
    <source>
        <dbReference type="ARBA" id="ARBA00023242"/>
    </source>
</evidence>
<dbReference type="AlphaFoldDB" id="A0A5C3MSG5"/>
<keyword evidence="5" id="KW-0862">Zinc</keyword>
<evidence type="ECO:0000256" key="4">
    <source>
        <dbReference type="ARBA" id="ARBA00022771"/>
    </source>
</evidence>
<dbReference type="GO" id="GO:0005634">
    <property type="term" value="C:nucleus"/>
    <property type="evidence" value="ECO:0007669"/>
    <property type="project" value="UniProtKB-SubCell"/>
</dbReference>
<sequence>MDTFWDSYQKEMSNLGLGTALWQPSPPTDARTGQYLYKQIEIGDVGIRRAGAFHRLFNIFLARDHEHQTRGTPRDFEPLVIPELRSADDLLNAIAPMTGPLGPGPLHSESVQCRSFNVEAEGTLLLPTPAVKLEFTCKKRSGAALVLPNRAERYDALPDKLMKNYMIAHYSDWLEFAEGLGMDVELEDLHLITGCDRCDQWAMAVFRHVESERAASASITIPKAATVSASFKFKWDAATSVLHHYGPYRREMPRSYVQSPSEEESFRDQTVFIRGFSMKKRAKWIPPKVMRASVGHHNIDFDPDDDGCSGISFDGMSISSDEEPEAIRDTAKDRNPLSDLLDSILDLCPEADAAIAHDYDIRSYSQGKRDLMDNRGSSSGTIIVDNGVAYLGARETLTGTTISDAQKSPIGTSWSGQTVLSLPSALSHGCLATQCKKGNEPSSVRSDSVRDSLVADAESDRTPSRSTDTGDHSNTASASSTLRSRLQSSKKAMGVAPFTCGICGIGFTRKGNLAGHMSGHYSREPSYRCDYYGCTEAFTFHTDLERHCRTHREAPLPQRQSE</sequence>
<keyword evidence="2" id="KW-0479">Metal-binding</keyword>
<dbReference type="PROSITE" id="PS00028">
    <property type="entry name" value="ZINC_FINGER_C2H2_1"/>
    <property type="match status" value="2"/>
</dbReference>
<dbReference type="Proteomes" id="UP000305948">
    <property type="component" value="Unassembled WGS sequence"/>
</dbReference>
<dbReference type="InterPro" id="IPR013087">
    <property type="entry name" value="Znf_C2H2_type"/>
</dbReference>
<keyword evidence="3" id="KW-0677">Repeat</keyword>
<dbReference type="Gene3D" id="3.30.160.60">
    <property type="entry name" value="Classic Zinc Finger"/>
    <property type="match status" value="1"/>
</dbReference>
<evidence type="ECO:0000256" key="9">
    <source>
        <dbReference type="PROSITE-ProRule" id="PRU00042"/>
    </source>
</evidence>
<dbReference type="STRING" id="5364.A0A5C3MSG5"/>
<gene>
    <name evidence="12" type="ORF">OE88DRAFT_1738114</name>
</gene>
<evidence type="ECO:0000256" key="5">
    <source>
        <dbReference type="ARBA" id="ARBA00022833"/>
    </source>
</evidence>
<feature type="compositionally biased region" description="Basic and acidic residues" evidence="10">
    <location>
        <begin position="458"/>
        <end position="471"/>
    </location>
</feature>
<evidence type="ECO:0000256" key="10">
    <source>
        <dbReference type="SAM" id="MobiDB-lite"/>
    </source>
</evidence>
<protein>
    <recommendedName>
        <fullName evidence="11">C2H2-type domain-containing protein</fullName>
    </recommendedName>
</protein>
<evidence type="ECO:0000256" key="7">
    <source>
        <dbReference type="ARBA" id="ARBA00023163"/>
    </source>
</evidence>
<evidence type="ECO:0000313" key="12">
    <source>
        <dbReference type="EMBL" id="TFK47992.1"/>
    </source>
</evidence>
<evidence type="ECO:0000256" key="1">
    <source>
        <dbReference type="ARBA" id="ARBA00004123"/>
    </source>
</evidence>
<dbReference type="SMART" id="SM00355">
    <property type="entry name" value="ZnF_C2H2"/>
    <property type="match status" value="2"/>
</dbReference>
<feature type="compositionally biased region" description="Polar residues" evidence="10">
    <location>
        <begin position="472"/>
        <end position="485"/>
    </location>
</feature>
<keyword evidence="8" id="KW-0539">Nucleus</keyword>
<evidence type="ECO:0000259" key="11">
    <source>
        <dbReference type="PROSITE" id="PS50157"/>
    </source>
</evidence>
<keyword evidence="6" id="KW-0805">Transcription regulation</keyword>
<dbReference type="EMBL" id="ML213521">
    <property type="protein sequence ID" value="TFK47992.1"/>
    <property type="molecule type" value="Genomic_DNA"/>
</dbReference>
<comment type="subcellular location">
    <subcellularLocation>
        <location evidence="1">Nucleus</location>
    </subcellularLocation>
</comment>
<keyword evidence="4 9" id="KW-0863">Zinc-finger</keyword>